<feature type="region of interest" description="Disordered" evidence="1">
    <location>
        <begin position="134"/>
        <end position="174"/>
    </location>
</feature>
<keyword evidence="4" id="KW-1185">Reference proteome</keyword>
<dbReference type="AlphaFoldDB" id="A0A285EF10"/>
<keyword evidence="2" id="KW-1133">Transmembrane helix</keyword>
<dbReference type="RefSeq" id="WP_097207685.1">
    <property type="nucleotide sequence ID" value="NZ_JACHXB010000007.1"/>
</dbReference>
<protein>
    <submittedName>
        <fullName evidence="3">Uncharacterized protein</fullName>
    </submittedName>
</protein>
<gene>
    <name evidence="3" type="ORF">SAMN06893097_10897</name>
</gene>
<organism evidence="3 4">
    <name type="scientific">Geodermatophilus sabuli</name>
    <dbReference type="NCBI Taxonomy" id="1564158"/>
    <lineage>
        <taxon>Bacteria</taxon>
        <taxon>Bacillati</taxon>
        <taxon>Actinomycetota</taxon>
        <taxon>Actinomycetes</taxon>
        <taxon>Geodermatophilales</taxon>
        <taxon>Geodermatophilaceae</taxon>
        <taxon>Geodermatophilus</taxon>
    </lineage>
</organism>
<dbReference type="EMBL" id="OBDO01000008">
    <property type="protein sequence ID" value="SNX97732.1"/>
    <property type="molecule type" value="Genomic_DNA"/>
</dbReference>
<name>A0A285EF10_9ACTN</name>
<accession>A0A285EF10</accession>
<feature type="compositionally biased region" description="Basic and acidic residues" evidence="1">
    <location>
        <begin position="154"/>
        <end position="165"/>
    </location>
</feature>
<feature type="transmembrane region" description="Helical" evidence="2">
    <location>
        <begin position="20"/>
        <end position="37"/>
    </location>
</feature>
<evidence type="ECO:0000256" key="1">
    <source>
        <dbReference type="SAM" id="MobiDB-lite"/>
    </source>
</evidence>
<proteinExistence type="predicted"/>
<dbReference type="Proteomes" id="UP000219514">
    <property type="component" value="Unassembled WGS sequence"/>
</dbReference>
<reference evidence="3 4" key="1">
    <citation type="submission" date="2017-09" db="EMBL/GenBank/DDBJ databases">
        <authorList>
            <person name="Ehlers B."/>
            <person name="Leendertz F.H."/>
        </authorList>
    </citation>
    <scope>NUCLEOTIDE SEQUENCE [LARGE SCALE GENOMIC DNA]</scope>
    <source>
        <strain evidence="3 4">DSM 46844</strain>
    </source>
</reference>
<keyword evidence="2" id="KW-0812">Transmembrane</keyword>
<dbReference type="OrthoDB" id="4967011at2"/>
<feature type="transmembrane region" description="Helical" evidence="2">
    <location>
        <begin position="44"/>
        <end position="62"/>
    </location>
</feature>
<feature type="transmembrane region" description="Helical" evidence="2">
    <location>
        <begin position="108"/>
        <end position="129"/>
    </location>
</feature>
<evidence type="ECO:0000313" key="4">
    <source>
        <dbReference type="Proteomes" id="UP000219514"/>
    </source>
</evidence>
<feature type="compositionally biased region" description="Low complexity" evidence="1">
    <location>
        <begin position="143"/>
        <end position="153"/>
    </location>
</feature>
<keyword evidence="2" id="KW-0472">Membrane</keyword>
<evidence type="ECO:0000313" key="3">
    <source>
        <dbReference type="EMBL" id="SNX97732.1"/>
    </source>
</evidence>
<evidence type="ECO:0000256" key="2">
    <source>
        <dbReference type="SAM" id="Phobius"/>
    </source>
</evidence>
<sequence length="174" mass="17406">MIAAGPGPAVAPARALSPGRVAAAMASMSVVVHVLVLDASSLGSLAMTVMGVACLPCAWHLWRRPTPGVWRTTATVDGGMLLLHVQGLGGHGHHGADPGPAAVGSPSALMWAGVALVGGQVVLAAVVLLGRRARRRPSPPAPADRAPAAPGSARLRDAAAPDERTAVQSIKLGT</sequence>